<name>A0A2S8GNC5_9BACT</name>
<dbReference type="HAMAP" id="MF_00274">
    <property type="entry name" value="DNA_YbaB_EbfC"/>
    <property type="match status" value="1"/>
</dbReference>
<comment type="similarity">
    <text evidence="2">Belongs to the YbaB/EbfC family.</text>
</comment>
<keyword evidence="2" id="KW-0963">Cytoplasm</keyword>
<reference evidence="3 4" key="1">
    <citation type="submission" date="2018-02" db="EMBL/GenBank/DDBJ databases">
        <title>Comparative genomes isolates from brazilian mangrove.</title>
        <authorList>
            <person name="Araujo J.E."/>
            <person name="Taketani R.G."/>
            <person name="Silva M.C.P."/>
            <person name="Loureco M.V."/>
            <person name="Andreote F.D."/>
        </authorList>
    </citation>
    <scope>NUCLEOTIDE SEQUENCE [LARGE SCALE GENOMIC DNA]</scope>
    <source>
        <strain evidence="3 4">Nap-Phe MGV</strain>
    </source>
</reference>
<dbReference type="GO" id="GO:0043590">
    <property type="term" value="C:bacterial nucleoid"/>
    <property type="evidence" value="ECO:0007669"/>
    <property type="project" value="UniProtKB-UniRule"/>
</dbReference>
<sequence length="120" mass="12720">MFNLGSLGNIANMMRQAQEMGGKMQSLQEELRSKRVIGTAGGGMVEVEMTGAGEMVSLRIDPDLVARGEREIIEDLVPAAVNQANAKAKQLHAEMMQSLTSGMNVPGLDDALAQMTGGSK</sequence>
<dbReference type="PIRSF" id="PIRSF004555">
    <property type="entry name" value="UCP004555"/>
    <property type="match status" value="1"/>
</dbReference>
<dbReference type="PANTHER" id="PTHR33449:SF1">
    <property type="entry name" value="NUCLEOID-ASSOCIATED PROTEIN YBAB"/>
    <property type="match status" value="1"/>
</dbReference>
<evidence type="ECO:0000313" key="4">
    <source>
        <dbReference type="Proteomes" id="UP000237819"/>
    </source>
</evidence>
<dbReference type="SUPFAM" id="SSF82607">
    <property type="entry name" value="YbaB-like"/>
    <property type="match status" value="1"/>
</dbReference>
<comment type="function">
    <text evidence="2">Binds to DNA and alters its conformation. May be involved in regulation of gene expression, nucleoid organization and DNA protection.</text>
</comment>
<keyword evidence="1 2" id="KW-0238">DNA-binding</keyword>
<dbReference type="GO" id="GO:0003677">
    <property type="term" value="F:DNA binding"/>
    <property type="evidence" value="ECO:0007669"/>
    <property type="project" value="UniProtKB-UniRule"/>
</dbReference>
<dbReference type="InterPro" id="IPR004401">
    <property type="entry name" value="YbaB/EbfC"/>
</dbReference>
<dbReference type="EMBL" id="PUHZ01000012">
    <property type="protein sequence ID" value="PQO45912.1"/>
    <property type="molecule type" value="Genomic_DNA"/>
</dbReference>
<comment type="subunit">
    <text evidence="2">Homodimer.</text>
</comment>
<dbReference type="GO" id="GO:0005829">
    <property type="term" value="C:cytosol"/>
    <property type="evidence" value="ECO:0007669"/>
    <property type="project" value="TreeGrafter"/>
</dbReference>
<dbReference type="Pfam" id="PF02575">
    <property type="entry name" value="YbaB_DNA_bd"/>
    <property type="match status" value="1"/>
</dbReference>
<evidence type="ECO:0000256" key="2">
    <source>
        <dbReference type="HAMAP-Rule" id="MF_00274"/>
    </source>
</evidence>
<gene>
    <name evidence="3" type="ORF">C5Y93_11710</name>
</gene>
<proteinExistence type="inferred from homology"/>
<dbReference type="PANTHER" id="PTHR33449">
    <property type="entry name" value="NUCLEOID-ASSOCIATED PROTEIN YBAB"/>
    <property type="match status" value="1"/>
</dbReference>
<dbReference type="AlphaFoldDB" id="A0A2S8GNC5"/>
<evidence type="ECO:0000313" key="3">
    <source>
        <dbReference type="EMBL" id="PQO45912.1"/>
    </source>
</evidence>
<comment type="subcellular location">
    <subcellularLocation>
        <location evidence="2">Cytoplasm</location>
        <location evidence="2">Nucleoid</location>
    </subcellularLocation>
</comment>
<dbReference type="RefSeq" id="WP_105335612.1">
    <property type="nucleotide sequence ID" value="NZ_PUHZ01000012.1"/>
</dbReference>
<dbReference type="Gene3D" id="3.30.1310.10">
    <property type="entry name" value="Nucleoid-associated protein YbaB-like domain"/>
    <property type="match status" value="1"/>
</dbReference>
<dbReference type="OrthoDB" id="288497at2"/>
<accession>A0A2S8GNC5</accession>
<comment type="caution">
    <text evidence="3">The sequence shown here is derived from an EMBL/GenBank/DDBJ whole genome shotgun (WGS) entry which is preliminary data.</text>
</comment>
<dbReference type="Proteomes" id="UP000237819">
    <property type="component" value="Unassembled WGS sequence"/>
</dbReference>
<evidence type="ECO:0000256" key="1">
    <source>
        <dbReference type="ARBA" id="ARBA00023125"/>
    </source>
</evidence>
<dbReference type="NCBIfam" id="TIGR00103">
    <property type="entry name" value="DNA_YbaB_EbfC"/>
    <property type="match status" value="1"/>
</dbReference>
<protein>
    <recommendedName>
        <fullName evidence="2">Nucleoid-associated protein C5Y93_11710</fullName>
    </recommendedName>
</protein>
<dbReference type="InterPro" id="IPR036894">
    <property type="entry name" value="YbaB-like_sf"/>
</dbReference>
<organism evidence="3 4">
    <name type="scientific">Blastopirellula marina</name>
    <dbReference type="NCBI Taxonomy" id="124"/>
    <lineage>
        <taxon>Bacteria</taxon>
        <taxon>Pseudomonadati</taxon>
        <taxon>Planctomycetota</taxon>
        <taxon>Planctomycetia</taxon>
        <taxon>Pirellulales</taxon>
        <taxon>Pirellulaceae</taxon>
        <taxon>Blastopirellula</taxon>
    </lineage>
</organism>